<evidence type="ECO:0000256" key="1">
    <source>
        <dbReference type="SAM" id="MobiDB-lite"/>
    </source>
</evidence>
<evidence type="ECO:0000313" key="5">
    <source>
        <dbReference type="WBParaSite" id="HPBE_0001370101-mRNA-1"/>
    </source>
</evidence>
<name>A0A183FYH9_HELPZ</name>
<evidence type="ECO:0000313" key="3">
    <source>
        <dbReference type="EMBL" id="VDO97110.1"/>
    </source>
</evidence>
<keyword evidence="4" id="KW-1185">Reference proteome</keyword>
<proteinExistence type="predicted"/>
<dbReference type="AlphaFoldDB" id="A0A183FYH9"/>
<accession>A0A3P7ZBQ4</accession>
<dbReference type="EMBL" id="UZAH01028034">
    <property type="protein sequence ID" value="VDO97110.1"/>
    <property type="molecule type" value="Genomic_DNA"/>
</dbReference>
<dbReference type="WBParaSite" id="HPBE_0001370101-mRNA-1">
    <property type="protein sequence ID" value="HPBE_0001370101-mRNA-1"/>
    <property type="gene ID" value="HPBE_0001370101"/>
</dbReference>
<organism evidence="4 5">
    <name type="scientific">Heligmosomoides polygyrus</name>
    <name type="common">Parasitic roundworm</name>
    <dbReference type="NCBI Taxonomy" id="6339"/>
    <lineage>
        <taxon>Eukaryota</taxon>
        <taxon>Metazoa</taxon>
        <taxon>Ecdysozoa</taxon>
        <taxon>Nematoda</taxon>
        <taxon>Chromadorea</taxon>
        <taxon>Rhabditida</taxon>
        <taxon>Rhabditina</taxon>
        <taxon>Rhabditomorpha</taxon>
        <taxon>Strongyloidea</taxon>
        <taxon>Heligmosomidae</taxon>
        <taxon>Heligmosomoides</taxon>
    </lineage>
</organism>
<dbReference type="GO" id="GO:0004620">
    <property type="term" value="F:phospholipase activity"/>
    <property type="evidence" value="ECO:0007669"/>
    <property type="project" value="InterPro"/>
</dbReference>
<feature type="signal peptide" evidence="2">
    <location>
        <begin position="1"/>
        <end position="26"/>
    </location>
</feature>
<dbReference type="OrthoDB" id="5865920at2759"/>
<dbReference type="PANTHER" id="PTHR21325">
    <property type="entry name" value="PHOSPHOLIPASE B, PLB1"/>
    <property type="match status" value="1"/>
</dbReference>
<reference evidence="5" key="2">
    <citation type="submission" date="2019-09" db="UniProtKB">
        <authorList>
            <consortium name="WormBaseParasite"/>
        </authorList>
    </citation>
    <scope>IDENTIFICATION</scope>
</reference>
<dbReference type="GO" id="GO:0006644">
    <property type="term" value="P:phospholipid metabolic process"/>
    <property type="evidence" value="ECO:0007669"/>
    <property type="project" value="TreeGrafter"/>
</dbReference>
<keyword evidence="2" id="KW-0732">Signal</keyword>
<feature type="chain" id="PRO_5044551744" evidence="2">
    <location>
        <begin position="27"/>
        <end position="293"/>
    </location>
</feature>
<gene>
    <name evidence="3" type="ORF">HPBE_LOCUS13702</name>
</gene>
<evidence type="ECO:0000313" key="4">
    <source>
        <dbReference type="Proteomes" id="UP000050761"/>
    </source>
</evidence>
<protein>
    <submittedName>
        <fullName evidence="5">Triacylglycerol lipase</fullName>
    </submittedName>
</protein>
<accession>A0A183FYH9</accession>
<dbReference type="Proteomes" id="UP000050761">
    <property type="component" value="Unassembled WGS sequence"/>
</dbReference>
<feature type="compositionally biased region" description="Acidic residues" evidence="1">
    <location>
        <begin position="73"/>
        <end position="87"/>
    </location>
</feature>
<evidence type="ECO:0000256" key="2">
    <source>
        <dbReference type="SAM" id="SignalP"/>
    </source>
</evidence>
<dbReference type="PANTHER" id="PTHR21325:SF32">
    <property type="entry name" value="LIPASE_GDSL DOMAIN-CONTAINING PROTEIN"/>
    <property type="match status" value="1"/>
</dbReference>
<sequence>MYVGGVKSLFTFALCGVFVKFPVIAGSQHDAGAVFDQQNTAEVLSRGSYLGEQNADYDYDEPTNGTHLSHFDNDDDDSEVDQGDSEVSEERNGDRGVFIGDNRNGLKEVKPDQRRLAPVAVINSAFNNRKSFACPKIKSDLKTGTSIGDLSPEDITIIASMGDALATGMGLWPKTNIEFRGAAFPSGGDATIDGLVTIPSKYFYNLMMHGCRRDRHVYGSPGKVADVFGTSTARHAWLPRVRHVYGSPCMVADVFGTSPARHEWLPGCRRVRHVSGSPCTVADVFGTSTGRHA</sequence>
<feature type="region of interest" description="Disordered" evidence="1">
    <location>
        <begin position="54"/>
        <end position="105"/>
    </location>
</feature>
<reference evidence="3 4" key="1">
    <citation type="submission" date="2018-11" db="EMBL/GenBank/DDBJ databases">
        <authorList>
            <consortium name="Pathogen Informatics"/>
        </authorList>
    </citation>
    <scope>NUCLEOTIDE SEQUENCE [LARGE SCALE GENOMIC DNA]</scope>
</reference>
<dbReference type="InterPro" id="IPR038885">
    <property type="entry name" value="PLB1"/>
</dbReference>